<comment type="caution">
    <text evidence="1">The sequence shown here is derived from an EMBL/GenBank/DDBJ whole genome shotgun (WGS) entry which is preliminary data.</text>
</comment>
<organism evidence="1 2">
    <name type="scientific">Aminobacter aganoensis</name>
    <dbReference type="NCBI Taxonomy" id="83264"/>
    <lineage>
        <taxon>Bacteria</taxon>
        <taxon>Pseudomonadati</taxon>
        <taxon>Pseudomonadota</taxon>
        <taxon>Alphaproteobacteria</taxon>
        <taxon>Hyphomicrobiales</taxon>
        <taxon>Phyllobacteriaceae</taxon>
        <taxon>Aminobacter</taxon>
    </lineage>
</organism>
<evidence type="ECO:0000313" key="2">
    <source>
        <dbReference type="Proteomes" id="UP000536262"/>
    </source>
</evidence>
<gene>
    <name evidence="1" type="ORF">GGR00_004129</name>
</gene>
<name>A0A7X0FAW2_9HYPH</name>
<protein>
    <submittedName>
        <fullName evidence="1">Uncharacterized protein</fullName>
    </submittedName>
</protein>
<dbReference type="AlphaFoldDB" id="A0A7X0FAW2"/>
<dbReference type="Proteomes" id="UP000536262">
    <property type="component" value="Unassembled WGS sequence"/>
</dbReference>
<keyword evidence="2" id="KW-1185">Reference proteome</keyword>
<reference evidence="1 2" key="1">
    <citation type="submission" date="2020-08" db="EMBL/GenBank/DDBJ databases">
        <title>Genomic Encyclopedia of Type Strains, Phase IV (KMG-IV): sequencing the most valuable type-strain genomes for metagenomic binning, comparative biology and taxonomic classification.</title>
        <authorList>
            <person name="Goeker M."/>
        </authorList>
    </citation>
    <scope>NUCLEOTIDE SEQUENCE [LARGE SCALE GENOMIC DNA]</scope>
    <source>
        <strain evidence="1 2">DSM 7051</strain>
    </source>
</reference>
<accession>A0A7X0FAW2</accession>
<dbReference type="RefSeq" id="WP_184700677.1">
    <property type="nucleotide sequence ID" value="NZ_BAABEG010000001.1"/>
</dbReference>
<proteinExistence type="predicted"/>
<sequence length="154" mass="18432">MTLISDQRQLTYWLADRAISSRGLIRLPQEMVDKFGRMIESTAKAKLWKFSFKLDEWKCLLTLDYENDDVQIGSKVHIIMLYLLMCHRMKTGFRSQDVIRVLIEQCLEKDKDVYFLQDGRFTRMQSTWEFFRINGVQIDVKLKIKSYELFAERS</sequence>
<dbReference type="EMBL" id="JACHOU010000013">
    <property type="protein sequence ID" value="MBB6356321.1"/>
    <property type="molecule type" value="Genomic_DNA"/>
</dbReference>
<evidence type="ECO:0000313" key="1">
    <source>
        <dbReference type="EMBL" id="MBB6356321.1"/>
    </source>
</evidence>